<accession>A0ABS4SNG8</accession>
<evidence type="ECO:0000313" key="3">
    <source>
        <dbReference type="Proteomes" id="UP000781958"/>
    </source>
</evidence>
<keyword evidence="1" id="KW-0812">Transmembrane</keyword>
<gene>
    <name evidence="2" type="ORF">J2851_003250</name>
</gene>
<keyword evidence="1" id="KW-0472">Membrane</keyword>
<dbReference type="Proteomes" id="UP000781958">
    <property type="component" value="Unassembled WGS sequence"/>
</dbReference>
<comment type="caution">
    <text evidence="2">The sequence shown here is derived from an EMBL/GenBank/DDBJ whole genome shotgun (WGS) entry which is preliminary data.</text>
</comment>
<reference evidence="2 3" key="1">
    <citation type="submission" date="2021-03" db="EMBL/GenBank/DDBJ databases">
        <title>Genomic Encyclopedia of Type Strains, Phase III (KMG-III): the genomes of soil and plant-associated and newly described type strains.</title>
        <authorList>
            <person name="Whitman W."/>
        </authorList>
    </citation>
    <scope>NUCLEOTIDE SEQUENCE [LARGE SCALE GENOMIC DNA]</scope>
    <source>
        <strain evidence="2 3">IMMIB AFH-6</strain>
    </source>
</reference>
<dbReference type="RefSeq" id="WP_264655835.1">
    <property type="nucleotide sequence ID" value="NZ_JAGINP010000011.1"/>
</dbReference>
<name>A0ABS4SNG8_9PROT</name>
<sequence length="42" mass="4550">MAQDLKSFKKDWQRWSPAEKLVAVALLVVATVVLGGPVTALL</sequence>
<keyword evidence="1" id="KW-1133">Transmembrane helix</keyword>
<organism evidence="2 3">
    <name type="scientific">Azospirillum rugosum</name>
    <dbReference type="NCBI Taxonomy" id="416170"/>
    <lineage>
        <taxon>Bacteria</taxon>
        <taxon>Pseudomonadati</taxon>
        <taxon>Pseudomonadota</taxon>
        <taxon>Alphaproteobacteria</taxon>
        <taxon>Rhodospirillales</taxon>
        <taxon>Azospirillaceae</taxon>
        <taxon>Azospirillum</taxon>
    </lineage>
</organism>
<dbReference type="EMBL" id="JAGINP010000011">
    <property type="protein sequence ID" value="MBP2293467.1"/>
    <property type="molecule type" value="Genomic_DNA"/>
</dbReference>
<evidence type="ECO:0000256" key="1">
    <source>
        <dbReference type="SAM" id="Phobius"/>
    </source>
</evidence>
<keyword evidence="3" id="KW-1185">Reference proteome</keyword>
<protein>
    <submittedName>
        <fullName evidence="2">Uncharacterized protein</fullName>
    </submittedName>
</protein>
<feature type="transmembrane region" description="Helical" evidence="1">
    <location>
        <begin position="21"/>
        <end position="41"/>
    </location>
</feature>
<evidence type="ECO:0000313" key="2">
    <source>
        <dbReference type="EMBL" id="MBP2293467.1"/>
    </source>
</evidence>
<proteinExistence type="predicted"/>